<protein>
    <submittedName>
        <fullName evidence="6">Uncharacterized protein</fullName>
    </submittedName>
</protein>
<comment type="similarity">
    <text evidence="2">Belongs to the UPF0496 family.</text>
</comment>
<evidence type="ECO:0000256" key="1">
    <source>
        <dbReference type="ARBA" id="ARBA00004370"/>
    </source>
</evidence>
<keyword evidence="4" id="KW-1133">Transmembrane helix</keyword>
<dbReference type="InterPro" id="IPR007749">
    <property type="entry name" value="DUF677"/>
</dbReference>
<evidence type="ECO:0000256" key="4">
    <source>
        <dbReference type="ARBA" id="ARBA00022989"/>
    </source>
</evidence>
<dbReference type="PANTHER" id="PTHR31113:SF2">
    <property type="entry name" value="OS04G0423200 PROTEIN"/>
    <property type="match status" value="1"/>
</dbReference>
<organism evidence="6 7">
    <name type="scientific">Genlisea aurea</name>
    <dbReference type="NCBI Taxonomy" id="192259"/>
    <lineage>
        <taxon>Eukaryota</taxon>
        <taxon>Viridiplantae</taxon>
        <taxon>Streptophyta</taxon>
        <taxon>Embryophyta</taxon>
        <taxon>Tracheophyta</taxon>
        <taxon>Spermatophyta</taxon>
        <taxon>Magnoliopsida</taxon>
        <taxon>eudicotyledons</taxon>
        <taxon>Gunneridae</taxon>
        <taxon>Pentapetalae</taxon>
        <taxon>asterids</taxon>
        <taxon>lamiids</taxon>
        <taxon>Lamiales</taxon>
        <taxon>Lentibulariaceae</taxon>
        <taxon>Genlisea</taxon>
    </lineage>
</organism>
<reference evidence="6 7" key="1">
    <citation type="journal article" date="2013" name="BMC Genomics">
        <title>The miniature genome of a carnivorous plant Genlisea aurea contains a low number of genes and short non-coding sequences.</title>
        <authorList>
            <person name="Leushkin E.V."/>
            <person name="Sutormin R.A."/>
            <person name="Nabieva E.R."/>
            <person name="Penin A.A."/>
            <person name="Kondrashov A.S."/>
            <person name="Logacheva M.D."/>
        </authorList>
    </citation>
    <scope>NUCLEOTIDE SEQUENCE [LARGE SCALE GENOMIC DNA]</scope>
</reference>
<dbReference type="Proteomes" id="UP000015453">
    <property type="component" value="Unassembled WGS sequence"/>
</dbReference>
<evidence type="ECO:0000256" key="5">
    <source>
        <dbReference type="ARBA" id="ARBA00023136"/>
    </source>
</evidence>
<keyword evidence="5" id="KW-0472">Membrane</keyword>
<keyword evidence="3" id="KW-0812">Transmembrane</keyword>
<dbReference type="OrthoDB" id="776561at2759"/>
<dbReference type="AlphaFoldDB" id="S8C3L6"/>
<evidence type="ECO:0000256" key="2">
    <source>
        <dbReference type="ARBA" id="ARBA00009074"/>
    </source>
</evidence>
<comment type="caution">
    <text evidence="6">The sequence shown here is derived from an EMBL/GenBank/DDBJ whole genome shotgun (WGS) entry which is preliminary data.</text>
</comment>
<sequence>MIRLSHVGKKLMKLLCGNEGRRSVQKVNVIREYEVASRMNSYRETSNLRGTSETTELHRFLVKFFDTTRETSDLLESILRNIDRIRGGYEVESEADESGWDFPFSSSAQEKLHELQSSHAEMLHELKSKWRKMKKNKSERNELQRELDAAARWVYILKHDLAMMGRLVKRVNNEMQHMKAIEEIIETIPESRASVEAIRELQRQEECCLMKHMEELEEHGSLCLLDISRSRQQIWKEITKNMP</sequence>
<name>S8C3L6_9LAMI</name>
<accession>S8C3L6</accession>
<gene>
    <name evidence="6" type="ORF">M569_15847</name>
</gene>
<dbReference type="PANTHER" id="PTHR31113">
    <property type="entry name" value="UPF0496 PROTEIN 3-RELATED"/>
    <property type="match status" value="1"/>
</dbReference>
<evidence type="ECO:0000313" key="7">
    <source>
        <dbReference type="Proteomes" id="UP000015453"/>
    </source>
</evidence>
<proteinExistence type="inferred from homology"/>
<dbReference type="GO" id="GO:0016020">
    <property type="term" value="C:membrane"/>
    <property type="evidence" value="ECO:0007669"/>
    <property type="project" value="UniProtKB-SubCell"/>
</dbReference>
<comment type="subcellular location">
    <subcellularLocation>
        <location evidence="1">Membrane</location>
    </subcellularLocation>
</comment>
<keyword evidence="7" id="KW-1185">Reference proteome</keyword>
<evidence type="ECO:0000313" key="6">
    <source>
        <dbReference type="EMBL" id="EPS58966.1"/>
    </source>
</evidence>
<evidence type="ECO:0000256" key="3">
    <source>
        <dbReference type="ARBA" id="ARBA00022692"/>
    </source>
</evidence>
<dbReference type="EMBL" id="AUSU01008755">
    <property type="protein sequence ID" value="EPS58966.1"/>
    <property type="molecule type" value="Genomic_DNA"/>
</dbReference>